<gene>
    <name evidence="2" type="ORF">HDK90DRAFT_133347</name>
</gene>
<dbReference type="EMBL" id="JBBWRZ010000002">
    <property type="protein sequence ID" value="KAK8243774.1"/>
    <property type="molecule type" value="Genomic_DNA"/>
</dbReference>
<evidence type="ECO:0000313" key="3">
    <source>
        <dbReference type="Proteomes" id="UP001492380"/>
    </source>
</evidence>
<name>A0ABR1YZL4_9PEZI</name>
<organism evidence="2 3">
    <name type="scientific">Phyllosticta capitalensis</name>
    <dbReference type="NCBI Taxonomy" id="121624"/>
    <lineage>
        <taxon>Eukaryota</taxon>
        <taxon>Fungi</taxon>
        <taxon>Dikarya</taxon>
        <taxon>Ascomycota</taxon>
        <taxon>Pezizomycotina</taxon>
        <taxon>Dothideomycetes</taxon>
        <taxon>Dothideomycetes incertae sedis</taxon>
        <taxon>Botryosphaeriales</taxon>
        <taxon>Phyllostictaceae</taxon>
        <taxon>Phyllosticta</taxon>
    </lineage>
</organism>
<comment type="caution">
    <text evidence="2">The sequence shown here is derived from an EMBL/GenBank/DDBJ whole genome shotgun (WGS) entry which is preliminary data.</text>
</comment>
<feature type="transmembrane region" description="Helical" evidence="1">
    <location>
        <begin position="82"/>
        <end position="102"/>
    </location>
</feature>
<dbReference type="Proteomes" id="UP001492380">
    <property type="component" value="Unassembled WGS sequence"/>
</dbReference>
<reference evidence="2 3" key="1">
    <citation type="submission" date="2024-04" db="EMBL/GenBank/DDBJ databases">
        <title>Phyllosticta paracitricarpa is synonymous to the EU quarantine fungus P. citricarpa based on phylogenomic analyses.</title>
        <authorList>
            <consortium name="Lawrence Berkeley National Laboratory"/>
            <person name="Van Ingen-Buijs V.A."/>
            <person name="Van Westerhoven A.C."/>
            <person name="Haridas S."/>
            <person name="Skiadas P."/>
            <person name="Martin F."/>
            <person name="Groenewald J.Z."/>
            <person name="Crous P.W."/>
            <person name="Seidl M.F."/>
        </authorList>
    </citation>
    <scope>NUCLEOTIDE SEQUENCE [LARGE SCALE GENOMIC DNA]</scope>
    <source>
        <strain evidence="2 3">CBS 123374</strain>
    </source>
</reference>
<accession>A0ABR1YZL4</accession>
<keyword evidence="1" id="KW-0472">Membrane</keyword>
<dbReference type="Gene3D" id="2.120.10.70">
    <property type="entry name" value="Fucose-specific lectin"/>
    <property type="match status" value="1"/>
</dbReference>
<evidence type="ECO:0000256" key="1">
    <source>
        <dbReference type="SAM" id="Phobius"/>
    </source>
</evidence>
<evidence type="ECO:0008006" key="4">
    <source>
        <dbReference type="Google" id="ProtNLM"/>
    </source>
</evidence>
<protein>
    <recommendedName>
        <fullName evidence="4">Fucose-specific lectin</fullName>
    </recommendedName>
</protein>
<keyword evidence="1" id="KW-1133">Transmembrane helix</keyword>
<proteinExistence type="predicted"/>
<dbReference type="SUPFAM" id="SSF89372">
    <property type="entry name" value="Fucose-specific lectin"/>
    <property type="match status" value="1"/>
</dbReference>
<evidence type="ECO:0000313" key="2">
    <source>
        <dbReference type="EMBL" id="KAK8243774.1"/>
    </source>
</evidence>
<keyword evidence="1" id="KW-0812">Transmembrane</keyword>
<sequence>MDAYNIKLLDVDIVAREFEEHRRLEQQAKEREARASRIQAPRNAYLREDLSAKNLSLDPERQNGLPTWQEKEIQRRPRKKRVWIALVIIAIAAVIAGTAGGIGGDSSSGDQRAEEQQSVGLLHSSRLAALNYTDEAGHENHQVYFQASGLDIYQANWNSTALKWQTSRVTGADCDVKNSTPIAANVYWDSSDEMGFHVYYLDSKNVIQRRWSSLKDGVWHGEQNGTVVTAANSDLASQGSICYRCMQDDMVIFQNDTGSLQMRTVVNGTWTTPEQSVVASNVTQGSGFAIVPQFSIDPLTFLVFYHDSEKQTLEGTLWNGTAWNAWLFDSNLWPPVSMAAFAVGWDRSSRRASKLQVLATDSEGLLAFTGWNRTNGWTVPTTNEKFLEYMMVATNEAGRFYGVTRPDEEHEEIHLTEWAYDYDGTYEWIGNVGF</sequence>
<keyword evidence="3" id="KW-1185">Reference proteome</keyword>